<protein>
    <submittedName>
        <fullName evidence="1">Uncharacterized protein</fullName>
    </submittedName>
</protein>
<gene>
    <name evidence="1" type="ORF">O181_018266</name>
</gene>
<name>A0A9Q3C9A6_9BASI</name>
<dbReference type="EMBL" id="AVOT02005230">
    <property type="protein sequence ID" value="MBW0478551.1"/>
    <property type="molecule type" value="Genomic_DNA"/>
</dbReference>
<dbReference type="AlphaFoldDB" id="A0A9Q3C9A6"/>
<reference evidence="1" key="1">
    <citation type="submission" date="2021-03" db="EMBL/GenBank/DDBJ databases">
        <title>Draft genome sequence of rust myrtle Austropuccinia psidii MF-1, a brazilian biotype.</title>
        <authorList>
            <person name="Quecine M.C."/>
            <person name="Pachon D.M.R."/>
            <person name="Bonatelli M.L."/>
            <person name="Correr F.H."/>
            <person name="Franceschini L.M."/>
            <person name="Leite T.F."/>
            <person name="Margarido G.R.A."/>
            <person name="Almeida C.A."/>
            <person name="Ferrarezi J.A."/>
            <person name="Labate C.A."/>
        </authorList>
    </citation>
    <scope>NUCLEOTIDE SEQUENCE</scope>
    <source>
        <strain evidence="1">MF-1</strain>
    </source>
</reference>
<evidence type="ECO:0000313" key="2">
    <source>
        <dbReference type="Proteomes" id="UP000765509"/>
    </source>
</evidence>
<keyword evidence="2" id="KW-1185">Reference proteome</keyword>
<comment type="caution">
    <text evidence="1">The sequence shown here is derived from an EMBL/GenBank/DDBJ whole genome shotgun (WGS) entry which is preliminary data.</text>
</comment>
<dbReference type="Proteomes" id="UP000765509">
    <property type="component" value="Unassembled WGS sequence"/>
</dbReference>
<proteinExistence type="predicted"/>
<sequence>MPTLTYELAFTSPPNPLRPLKFLCSRTVLTYPQDVTLIPPPSPPSPLLTPPHPHLLQSLHSHGALKISLQFCHLISALTPPYTTTPLPLLY</sequence>
<evidence type="ECO:0000313" key="1">
    <source>
        <dbReference type="EMBL" id="MBW0478551.1"/>
    </source>
</evidence>
<organism evidence="1 2">
    <name type="scientific">Austropuccinia psidii MF-1</name>
    <dbReference type="NCBI Taxonomy" id="1389203"/>
    <lineage>
        <taxon>Eukaryota</taxon>
        <taxon>Fungi</taxon>
        <taxon>Dikarya</taxon>
        <taxon>Basidiomycota</taxon>
        <taxon>Pucciniomycotina</taxon>
        <taxon>Pucciniomycetes</taxon>
        <taxon>Pucciniales</taxon>
        <taxon>Sphaerophragmiaceae</taxon>
        <taxon>Austropuccinia</taxon>
    </lineage>
</organism>
<accession>A0A9Q3C9A6</accession>